<dbReference type="PROSITE" id="PS51257">
    <property type="entry name" value="PROKAR_LIPOPROTEIN"/>
    <property type="match status" value="1"/>
</dbReference>
<reference evidence="1 2" key="1">
    <citation type="submission" date="2017-11" db="EMBL/GenBank/DDBJ databases">
        <title>Genome sequence of Pantoea cypripedii NE1.</title>
        <authorList>
            <person name="Nascimento F.X."/>
        </authorList>
    </citation>
    <scope>NUCLEOTIDE SEQUENCE [LARGE SCALE GENOMIC DNA]</scope>
    <source>
        <strain evidence="1 2">NE1</strain>
    </source>
</reference>
<proteinExistence type="predicted"/>
<dbReference type="AlphaFoldDB" id="A0A6B9G2N4"/>
<accession>A0A6B9G2N4</accession>
<gene>
    <name evidence="1" type="ORF">CUN67_20480</name>
</gene>
<dbReference type="Gene3D" id="2.40.128.130">
    <property type="entry name" value="Autotransporter beta-domain"/>
    <property type="match status" value="1"/>
</dbReference>
<organism evidence="1 2">
    <name type="scientific">Pantoea cypripedii</name>
    <name type="common">Pectobacterium cypripedii</name>
    <name type="synonym">Erwinia cypripedii</name>
    <dbReference type="NCBI Taxonomy" id="55209"/>
    <lineage>
        <taxon>Bacteria</taxon>
        <taxon>Pseudomonadati</taxon>
        <taxon>Pseudomonadota</taxon>
        <taxon>Gammaproteobacteria</taxon>
        <taxon>Enterobacterales</taxon>
        <taxon>Erwiniaceae</taxon>
        <taxon>Pantoea</taxon>
    </lineage>
</organism>
<dbReference type="Proteomes" id="UP000502005">
    <property type="component" value="Chromosome"/>
</dbReference>
<dbReference type="RefSeq" id="WP_208717026.1">
    <property type="nucleotide sequence ID" value="NZ_CP024768.1"/>
</dbReference>
<evidence type="ECO:0000313" key="2">
    <source>
        <dbReference type="Proteomes" id="UP000502005"/>
    </source>
</evidence>
<protein>
    <submittedName>
        <fullName evidence="1">Autotransporter</fullName>
    </submittedName>
</protein>
<sequence length="233" mass="24821">MLQKSQRSGQHIIALALVGVWLSACALPARAWDEGSQQNTTSASSPDYDAILAEKISQNHLTLTGNNERGLMDAALNPPDGAGVNLHTEAASVGANPFASRLSAGWQMPMSETISTGPIAQYAVDPSSLNCPQCEFIDHNNPDQVASLGWRVDSSLGWIAPYAQISYSHQLGEMNFTPRSDEGIGRENNWMDVSVGANMPLGQHLSAFASFSQTGAMSSGEQFIYSLGVSASF</sequence>
<dbReference type="InterPro" id="IPR036709">
    <property type="entry name" value="Autotransporte_beta_dom_sf"/>
</dbReference>
<dbReference type="EMBL" id="CP024768">
    <property type="protein sequence ID" value="QGY31178.1"/>
    <property type="molecule type" value="Genomic_DNA"/>
</dbReference>
<dbReference type="SUPFAM" id="SSF103515">
    <property type="entry name" value="Autotransporter"/>
    <property type="match status" value="1"/>
</dbReference>
<evidence type="ECO:0000313" key="1">
    <source>
        <dbReference type="EMBL" id="QGY31178.1"/>
    </source>
</evidence>
<name>A0A6B9G2N4_PANCY</name>